<dbReference type="EMBL" id="KZ293443">
    <property type="protein sequence ID" value="PBK65776.1"/>
    <property type="molecule type" value="Genomic_DNA"/>
</dbReference>
<evidence type="ECO:0000256" key="1">
    <source>
        <dbReference type="ARBA" id="ARBA00001974"/>
    </source>
</evidence>
<evidence type="ECO:0000256" key="7">
    <source>
        <dbReference type="ARBA" id="ARBA00023002"/>
    </source>
</evidence>
<keyword evidence="10 11" id="KW-0472">Membrane</keyword>
<evidence type="ECO:0000256" key="11">
    <source>
        <dbReference type="HAMAP-Rule" id="MF_03193"/>
    </source>
</evidence>
<dbReference type="HAMAP" id="MF_03193">
    <property type="entry name" value="COQ6_monooxygenase"/>
    <property type="match status" value="1"/>
</dbReference>
<keyword evidence="7 11" id="KW-0560">Oxidoreductase</keyword>
<dbReference type="SUPFAM" id="SSF51905">
    <property type="entry name" value="FAD/NAD(P)-binding domain"/>
    <property type="match status" value="1"/>
</dbReference>
<dbReference type="FunFam" id="3.50.50.60:FF:000021">
    <property type="entry name" value="Ubiquinone biosynthesis monooxygenase COQ6"/>
    <property type="match status" value="1"/>
</dbReference>
<keyword evidence="4 11" id="KW-0831">Ubiquinone biosynthesis</keyword>
<dbReference type="PANTHER" id="PTHR43876">
    <property type="entry name" value="UBIQUINONE BIOSYNTHESIS MONOOXYGENASE COQ6, MITOCHONDRIAL"/>
    <property type="match status" value="1"/>
</dbReference>
<dbReference type="Gene3D" id="3.50.50.60">
    <property type="entry name" value="FAD/NAD(P)-binding domain"/>
    <property type="match status" value="2"/>
</dbReference>
<evidence type="ECO:0000256" key="4">
    <source>
        <dbReference type="ARBA" id="ARBA00022688"/>
    </source>
</evidence>
<evidence type="ECO:0000313" key="14">
    <source>
        <dbReference type="Proteomes" id="UP000218334"/>
    </source>
</evidence>
<evidence type="ECO:0000256" key="10">
    <source>
        <dbReference type="ARBA" id="ARBA00023136"/>
    </source>
</evidence>
<comment type="catalytic activity">
    <reaction evidence="11">
        <text>a 2-methoxy-6-(all-trans-polyprenyl)phenol + 2 reduced [2Fe-2S]-[ferredoxin] + O2 + 2 H(+) = a 2-methoxy-6-(all-trans-polyprenyl)benzene-1,4-diol + 2 oxidized [2Fe-2S]-[ferredoxin] + H2O</text>
        <dbReference type="Rhea" id="RHEA:81183"/>
        <dbReference type="Rhea" id="RHEA-COMP:9551"/>
        <dbReference type="Rhea" id="RHEA-COMP:10000"/>
        <dbReference type="Rhea" id="RHEA-COMP:10001"/>
        <dbReference type="Rhea" id="RHEA-COMP:10858"/>
        <dbReference type="ChEBI" id="CHEBI:15377"/>
        <dbReference type="ChEBI" id="CHEBI:15378"/>
        <dbReference type="ChEBI" id="CHEBI:15379"/>
        <dbReference type="ChEBI" id="CHEBI:33737"/>
        <dbReference type="ChEBI" id="CHEBI:33738"/>
        <dbReference type="ChEBI" id="CHEBI:62731"/>
        <dbReference type="ChEBI" id="CHEBI:84166"/>
        <dbReference type="EC" id="1.14.15.46"/>
    </reaction>
</comment>
<dbReference type="InterPro" id="IPR036188">
    <property type="entry name" value="FAD/NAD-bd_sf"/>
</dbReference>
<keyword evidence="5 11" id="KW-0999">Mitochondrion inner membrane</keyword>
<comment type="function">
    <text evidence="11">FAD-dependent monooxygenase required for two non-consecutive steps during ubiquinone biosynthesis. Required for the C5-ring hydroxylation during ubiquinone biosynthesis by catalyzing the hydroxylation of 4-hydroxy-3-(all-trans-polyprenyl)benzoic acid to 3,4-dihydroxy-5-(all-trans-polyprenyl)benzoic acid. Also acts downstream of coq4, for the C1-hydroxylation during ubiquinone biosynthesis by catalyzing the hydroxylation of 2-methoxy-6-(all-trans-polyprenyl)phenol to 2-methoxy-6-(all-trans-polyprenyl)benzene-1,4-diol. The electrons required for the hydroxylation reaction are funneled indirectly to coq6 from NADPH via a ferredoxin/ferredoxin reductase system.</text>
</comment>
<keyword evidence="3 11" id="KW-0285">Flavoprotein</keyword>
<evidence type="ECO:0000256" key="8">
    <source>
        <dbReference type="ARBA" id="ARBA00023033"/>
    </source>
</evidence>
<comment type="pathway">
    <text evidence="11">Cofactor biosynthesis; ubiquinone biosynthesis.</text>
</comment>
<dbReference type="GO" id="GO:0016712">
    <property type="term" value="F:oxidoreductase activity, acting on paired donors, with incorporation or reduction of molecular oxygen, reduced flavin or flavoprotein as one donor, and incorporation of one atom of oxygen"/>
    <property type="evidence" value="ECO:0007669"/>
    <property type="project" value="UniProtKB-UniRule"/>
</dbReference>
<dbReference type="PRINTS" id="PR00420">
    <property type="entry name" value="RNGMNOXGNASE"/>
</dbReference>
<name>A0A2H3BRR5_9AGAR</name>
<keyword evidence="6 11" id="KW-0274">FAD</keyword>
<dbReference type="NCBIfam" id="TIGR01988">
    <property type="entry name" value="Ubi-OHases"/>
    <property type="match status" value="1"/>
</dbReference>
<evidence type="ECO:0000259" key="12">
    <source>
        <dbReference type="Pfam" id="PF01494"/>
    </source>
</evidence>
<keyword evidence="13" id="KW-0830">Ubiquinone</keyword>
<comment type="cofactor">
    <cofactor evidence="1 11">
        <name>FAD</name>
        <dbReference type="ChEBI" id="CHEBI:57692"/>
    </cofactor>
</comment>
<evidence type="ECO:0000256" key="2">
    <source>
        <dbReference type="ARBA" id="ARBA00005349"/>
    </source>
</evidence>
<dbReference type="PANTHER" id="PTHR43876:SF7">
    <property type="entry name" value="UBIQUINONE BIOSYNTHESIS MONOOXYGENASE COQ6, MITOCHONDRIAL"/>
    <property type="match status" value="1"/>
</dbReference>
<comment type="subunit">
    <text evidence="11">Component of a multi-subunit COQ enzyme complex, composed of at least COQ3, COQ4, COQ5, COQ6, COQ7 and COQ9.</text>
</comment>
<comment type="subcellular location">
    <subcellularLocation>
        <location evidence="11">Mitochondrion inner membrane</location>
        <topology evidence="11">Peripheral membrane protein</topology>
        <orientation evidence="11">Matrix side</orientation>
    </subcellularLocation>
</comment>
<evidence type="ECO:0000256" key="6">
    <source>
        <dbReference type="ARBA" id="ARBA00022827"/>
    </source>
</evidence>
<dbReference type="InterPro" id="IPR051205">
    <property type="entry name" value="UbiH/COQ6_monooxygenase"/>
</dbReference>
<keyword evidence="8 11" id="KW-0503">Monooxygenase</keyword>
<organism evidence="13 14">
    <name type="scientific">Armillaria solidipes</name>
    <dbReference type="NCBI Taxonomy" id="1076256"/>
    <lineage>
        <taxon>Eukaryota</taxon>
        <taxon>Fungi</taxon>
        <taxon>Dikarya</taxon>
        <taxon>Basidiomycota</taxon>
        <taxon>Agaricomycotina</taxon>
        <taxon>Agaricomycetes</taxon>
        <taxon>Agaricomycetidae</taxon>
        <taxon>Agaricales</taxon>
        <taxon>Marasmiineae</taxon>
        <taxon>Physalacriaceae</taxon>
        <taxon>Armillaria</taxon>
    </lineage>
</organism>
<dbReference type="InterPro" id="IPR018168">
    <property type="entry name" value="Ubi_Hdrlase_CS"/>
</dbReference>
<dbReference type="GO" id="GO:0106364">
    <property type="term" value="F:4-hydroxy-3-all-trans-polyprenylbenzoate oxygenase activity"/>
    <property type="evidence" value="ECO:0007669"/>
    <property type="project" value="UniProtKB-EC"/>
</dbReference>
<evidence type="ECO:0000256" key="5">
    <source>
        <dbReference type="ARBA" id="ARBA00022792"/>
    </source>
</evidence>
<dbReference type="GO" id="GO:0120538">
    <property type="term" value="F:2-methoxy-6-polyprenolphenol 4-hydroxylase activity"/>
    <property type="evidence" value="ECO:0007669"/>
    <property type="project" value="UniProtKB-EC"/>
</dbReference>
<dbReference type="InterPro" id="IPR010971">
    <property type="entry name" value="UbiH/COQ6"/>
</dbReference>
<dbReference type="AlphaFoldDB" id="A0A2H3BRR5"/>
<reference evidence="14" key="1">
    <citation type="journal article" date="2017" name="Nat. Ecol. Evol.">
        <title>Genome expansion and lineage-specific genetic innovations in the forest pathogenic fungi Armillaria.</title>
        <authorList>
            <person name="Sipos G."/>
            <person name="Prasanna A.N."/>
            <person name="Walter M.C."/>
            <person name="O'Connor E."/>
            <person name="Balint B."/>
            <person name="Krizsan K."/>
            <person name="Kiss B."/>
            <person name="Hess J."/>
            <person name="Varga T."/>
            <person name="Slot J."/>
            <person name="Riley R."/>
            <person name="Boka B."/>
            <person name="Rigling D."/>
            <person name="Barry K."/>
            <person name="Lee J."/>
            <person name="Mihaltcheva S."/>
            <person name="LaButti K."/>
            <person name="Lipzen A."/>
            <person name="Waldron R."/>
            <person name="Moloney N.M."/>
            <person name="Sperisen C."/>
            <person name="Kredics L."/>
            <person name="Vagvoelgyi C."/>
            <person name="Patrignani A."/>
            <person name="Fitzpatrick D."/>
            <person name="Nagy I."/>
            <person name="Doyle S."/>
            <person name="Anderson J.B."/>
            <person name="Grigoriev I.V."/>
            <person name="Gueldener U."/>
            <person name="Muensterkoetter M."/>
            <person name="Nagy L.G."/>
        </authorList>
    </citation>
    <scope>NUCLEOTIDE SEQUENCE [LARGE SCALE GENOMIC DNA]</scope>
    <source>
        <strain evidence="14">28-4</strain>
    </source>
</reference>
<dbReference type="STRING" id="1076256.A0A2H3BRR5"/>
<dbReference type="PROSITE" id="PS01304">
    <property type="entry name" value="UBIH"/>
    <property type="match status" value="1"/>
</dbReference>
<dbReference type="UniPathway" id="UPA00232"/>
<evidence type="ECO:0000313" key="13">
    <source>
        <dbReference type="EMBL" id="PBK65776.1"/>
    </source>
</evidence>
<dbReference type="EC" id="1.14.15.46" evidence="11"/>
<dbReference type="GO" id="GO:0071949">
    <property type="term" value="F:FAD binding"/>
    <property type="evidence" value="ECO:0007669"/>
    <property type="project" value="InterPro"/>
</dbReference>
<dbReference type="InterPro" id="IPR000689">
    <property type="entry name" value="UbQ_mOase_COQ6"/>
</dbReference>
<feature type="domain" description="FAD-binding" evidence="12">
    <location>
        <begin position="406"/>
        <end position="462"/>
    </location>
</feature>
<proteinExistence type="inferred from homology"/>
<keyword evidence="14" id="KW-1185">Reference proteome</keyword>
<gene>
    <name evidence="11" type="primary">COQ6</name>
    <name evidence="13" type="ORF">ARMSODRAFT_960664</name>
</gene>
<accession>A0A2H3BRR5</accession>
<sequence>MLRCSPAVARSCRRLLLSRRLLSSASSQCEEYDVVIVGGGPAGLALASALGSSQNVRDNLKISLIEAGDLSKVREWSPVDGAFSNRCISLTNASQAFLKDIGAWTHVDEARTGPIEEMEVWDGITDARIHFSASDLGLDANTQGMSRITENINLQRGLLRYLNTMPDLHLTDKTKVTSIVREDEDSGGWPLVHLDNSRILRARLLIGADGFNSPVRKYAQIPSYGWSYDTQAIVATMFHPPRGPFQGPNTTAYQRFLPTGPIAFLPISPTASSLVWSTRPHIATAIMASGPSVVARMINAAYRLPHDSLQYLYNRILEHQKAGTPITADEIIEEVGFRERAHGIDATSAYSSSHMVENIVENQGIPPTDSEMLPPLVTSIQPGTVASFPLRFNHTESYIGEGPGSRTVLVGDAAHTVHPLAGQGLNLGLADAECLARVINDAVLNGSDIGTHTSLLPYTRERYFENHKMMSVFDKLHKLYTTSFGPIVQARSMGLEVLNEFDTIKTAIMLNAGSRPRQSEASLRSTVFNLAGSALETASSMKKAADLAGGAVGSMVVNGIQQWMKSRPGPSP</sequence>
<protein>
    <recommendedName>
        <fullName evidence="11">Ubiquinone biosynthesis monooxygenase COQ6, mitochondrial</fullName>
        <ecNumber evidence="11">1.14.15.45</ecNumber>
    </recommendedName>
    <alternativeName>
        <fullName evidence="11">2-methoxy-6-polyprenolphenol 4-hydroxylase</fullName>
        <ecNumber evidence="11">1.14.15.46</ecNumber>
    </alternativeName>
</protein>
<comment type="similarity">
    <text evidence="2 11">Belongs to the UbiH/COQ6 family.</text>
</comment>
<keyword evidence="9 11" id="KW-0496">Mitochondrion</keyword>
<dbReference type="GO" id="GO:0031314">
    <property type="term" value="C:extrinsic component of mitochondrial inner membrane"/>
    <property type="evidence" value="ECO:0007669"/>
    <property type="project" value="UniProtKB-UniRule"/>
</dbReference>
<comment type="catalytic activity">
    <reaction evidence="11">
        <text>a 4-hydroxy-3-(all-trans-polyprenyl)benzoate + 2 reduced [2Fe-2S]-[ferredoxin] + O2 + 2 H(+) = a 3,4-dihydroxy-5-(all-trans-polyprenyl)benzoate + 2 oxidized [2Fe-2S]-[ferredoxin] + H2O</text>
        <dbReference type="Rhea" id="RHEA:81195"/>
        <dbReference type="Rhea" id="RHEA-COMP:9514"/>
        <dbReference type="Rhea" id="RHEA-COMP:10000"/>
        <dbReference type="Rhea" id="RHEA-COMP:10001"/>
        <dbReference type="Rhea" id="RHEA-COMP:10930"/>
        <dbReference type="ChEBI" id="CHEBI:15377"/>
        <dbReference type="ChEBI" id="CHEBI:15378"/>
        <dbReference type="ChEBI" id="CHEBI:15379"/>
        <dbReference type="ChEBI" id="CHEBI:33737"/>
        <dbReference type="ChEBI" id="CHEBI:33738"/>
        <dbReference type="ChEBI" id="CHEBI:64694"/>
        <dbReference type="ChEBI" id="CHEBI:78396"/>
        <dbReference type="EC" id="1.14.15.45"/>
    </reaction>
</comment>
<evidence type="ECO:0000256" key="3">
    <source>
        <dbReference type="ARBA" id="ARBA00022630"/>
    </source>
</evidence>
<dbReference type="Proteomes" id="UP000218334">
    <property type="component" value="Unassembled WGS sequence"/>
</dbReference>
<dbReference type="Pfam" id="PF01494">
    <property type="entry name" value="FAD_binding_3"/>
    <property type="match status" value="2"/>
</dbReference>
<evidence type="ECO:0000256" key="9">
    <source>
        <dbReference type="ARBA" id="ARBA00023128"/>
    </source>
</evidence>
<feature type="domain" description="FAD-binding" evidence="12">
    <location>
        <begin position="31"/>
        <end position="269"/>
    </location>
</feature>
<dbReference type="EC" id="1.14.15.45" evidence="11"/>
<dbReference type="InterPro" id="IPR002938">
    <property type="entry name" value="FAD-bd"/>
</dbReference>